<dbReference type="GeneID" id="63919121"/>
<accession>A0A074W3Z9</accession>
<organism evidence="2 3">
    <name type="scientific">Aureobasidium melanogenum (strain CBS 110374)</name>
    <name type="common">Aureobasidium pullulans var. melanogenum</name>
    <dbReference type="NCBI Taxonomy" id="1043003"/>
    <lineage>
        <taxon>Eukaryota</taxon>
        <taxon>Fungi</taxon>
        <taxon>Dikarya</taxon>
        <taxon>Ascomycota</taxon>
        <taxon>Pezizomycotina</taxon>
        <taxon>Dothideomycetes</taxon>
        <taxon>Dothideomycetidae</taxon>
        <taxon>Dothideales</taxon>
        <taxon>Saccotheciaceae</taxon>
        <taxon>Aureobasidium</taxon>
    </lineage>
</organism>
<dbReference type="EMBL" id="KL584825">
    <property type="protein sequence ID" value="KEQ66264.1"/>
    <property type="molecule type" value="Genomic_DNA"/>
</dbReference>
<dbReference type="AlphaFoldDB" id="A0A074W3Z9"/>
<feature type="region of interest" description="Disordered" evidence="1">
    <location>
        <begin position="232"/>
        <end position="299"/>
    </location>
</feature>
<feature type="compositionally biased region" description="Basic and acidic residues" evidence="1">
    <location>
        <begin position="289"/>
        <end position="299"/>
    </location>
</feature>
<sequence length="542" mass="60204">MTLASLKRHLSRALAHHDVEASGADSASPKKIAKADKQLQHDRQSSTKASIYQHSPTHSGHTLHNPEHASTDLSADVMVHVMTVGDSIITIESQREDDQVEQPAAKRRRRTLGIRRVKTAPAASRTVPLHGSVTTIESVSKSNRLRAWSYPLSNFKDNLIRRMRRGTEPKEARNETRRGKISCELNSERQSSADVDGAQSPSQEPYFLMSGAYQGSLSHVNLATDEMAISPRTSIDLGNRPPAWMRPDGSPTNPATELSSRNGDQDKRKDSHFHGVLQIKEQTSAEMEGNTRELTPDEHQRKSSIFLLRPIYWIRQHYASSPVRSLSASSSSSDSPLSSPVMPPACPPRRIQEMYTSQAHPAISRLFKASSCDELYSGSQLHLPPGFEIPAEGQAGPVDWVHRGWEEHYRRSAESAHQACHSLTAARSLPARNEVFQRYNVVSACHGSQCVQTQRVQSIPYSTEHISQAWDFAVDGKGKGRRCVEDVGAEDWRGRRDVRQNAGAGHQRQRRRRSKGACVTTVTLGECNFAKELEQSAEQSVA</sequence>
<feature type="compositionally biased region" description="Basic and acidic residues" evidence="1">
    <location>
        <begin position="165"/>
        <end position="178"/>
    </location>
</feature>
<reference evidence="2 3" key="1">
    <citation type="journal article" date="2014" name="BMC Genomics">
        <title>Genome sequencing of four Aureobasidium pullulans varieties: biotechnological potential, stress tolerance, and description of new species.</title>
        <authorList>
            <person name="Gostin Ar C."/>
            <person name="Ohm R.A."/>
            <person name="Kogej T."/>
            <person name="Sonjak S."/>
            <person name="Turk M."/>
            <person name="Zajc J."/>
            <person name="Zalar P."/>
            <person name="Grube M."/>
            <person name="Sun H."/>
            <person name="Han J."/>
            <person name="Sharma A."/>
            <person name="Chiniquy J."/>
            <person name="Ngan C.Y."/>
            <person name="Lipzen A."/>
            <person name="Barry K."/>
            <person name="Grigoriev I.V."/>
            <person name="Gunde-Cimerman N."/>
        </authorList>
    </citation>
    <scope>NUCLEOTIDE SEQUENCE [LARGE SCALE GENOMIC DNA]</scope>
    <source>
        <strain evidence="2 3">CBS 110374</strain>
    </source>
</reference>
<feature type="region of interest" description="Disordered" evidence="1">
    <location>
        <begin position="17"/>
        <end position="68"/>
    </location>
</feature>
<feature type="compositionally biased region" description="Polar residues" evidence="1">
    <location>
        <begin position="250"/>
        <end position="262"/>
    </location>
</feature>
<evidence type="ECO:0000256" key="1">
    <source>
        <dbReference type="SAM" id="MobiDB-lite"/>
    </source>
</evidence>
<gene>
    <name evidence="2" type="ORF">M437DRAFT_71865</name>
</gene>
<feature type="compositionally biased region" description="Basic and acidic residues" evidence="1">
    <location>
        <begin position="33"/>
        <end position="45"/>
    </location>
</feature>
<feature type="region of interest" description="Disordered" evidence="1">
    <location>
        <begin position="325"/>
        <end position="344"/>
    </location>
</feature>
<feature type="compositionally biased region" description="Low complexity" evidence="1">
    <location>
        <begin position="325"/>
        <end position="340"/>
    </location>
</feature>
<protein>
    <submittedName>
        <fullName evidence="2">Uncharacterized protein</fullName>
    </submittedName>
</protein>
<keyword evidence="3" id="KW-1185">Reference proteome</keyword>
<proteinExistence type="predicted"/>
<dbReference type="Proteomes" id="UP000030672">
    <property type="component" value="Unassembled WGS sequence"/>
</dbReference>
<dbReference type="HOGENOM" id="CLU_524759_0_0_1"/>
<dbReference type="RefSeq" id="XP_040883287.1">
    <property type="nucleotide sequence ID" value="XM_041025748.1"/>
</dbReference>
<feature type="compositionally biased region" description="Basic and acidic residues" evidence="1">
    <location>
        <begin position="263"/>
        <end position="273"/>
    </location>
</feature>
<feature type="compositionally biased region" description="Polar residues" evidence="1">
    <location>
        <begin position="46"/>
        <end position="62"/>
    </location>
</feature>
<feature type="region of interest" description="Disordered" evidence="1">
    <location>
        <begin position="164"/>
        <end position="203"/>
    </location>
</feature>
<name>A0A074W3Z9_AURM1</name>
<feature type="compositionally biased region" description="Polar residues" evidence="1">
    <location>
        <begin position="184"/>
        <end position="203"/>
    </location>
</feature>
<evidence type="ECO:0000313" key="2">
    <source>
        <dbReference type="EMBL" id="KEQ66264.1"/>
    </source>
</evidence>
<feature type="region of interest" description="Disordered" evidence="1">
    <location>
        <begin position="496"/>
        <end position="515"/>
    </location>
</feature>
<evidence type="ECO:0000313" key="3">
    <source>
        <dbReference type="Proteomes" id="UP000030672"/>
    </source>
</evidence>